<sequence length="575" mass="66260">MNLGNTFHGEIYEFPGVYLDKFNNRGEVFLLTHSHQDHLQGLLNKSFFGRVYCSSLTKEIIALDDRYKPVLPYLVAKEYNEPFEIETQECKLTVTLIPSYHCPGSVMFLLEGIDKAVLVTGDIRAETWWASTLIKNTYLFPYVTGLKVLDQIYIDTTFSYRGEPYISLMPNSEGVYATIELLKLYPVDDEIQFMFIDAVSGSEEAWFQIVNYFDGELRANDLVTRRNELLKKHRDFYSPIKTSFKTGPIFNVGTPRSSVPVLIIIKHAINFNVIDYAGRCLPRRVSEIDPADLICLATTSRGHKVFEHEGRQWVLPKGLHELLPTGIMLMFSRHSSFEETRNFIDLFRPRLVYPCTESRATWLNGFTVSRVFGDLCVGDTNHRFDLDKFERFGYPSPQILDREVASINRWSFSQCLHEVDFVHMASERPFKGQLLLIPRGATKETKKTLSKEFKLQNLIAGRNEAKFKEVIEYHKTLRSNPVFRKLDYHSSSYGSESSYEEVRTYSDEDEYEEAGLMSESQKVPSDTWNQVLTATGCAHLSPFLDNNRIQAVSAELSKDKRNWNQFKLKSTTPQI</sequence>
<evidence type="ECO:0000256" key="1">
    <source>
        <dbReference type="ARBA" id="ARBA00022722"/>
    </source>
</evidence>
<dbReference type="STRING" id="5486.A0A367XML6"/>
<evidence type="ECO:0000256" key="2">
    <source>
        <dbReference type="ARBA" id="ARBA00022801"/>
    </source>
</evidence>
<dbReference type="InterPro" id="IPR036866">
    <property type="entry name" value="RibonucZ/Hydroxyglut_hydro"/>
</dbReference>
<proteinExistence type="predicted"/>
<dbReference type="Proteomes" id="UP000253472">
    <property type="component" value="Unassembled WGS sequence"/>
</dbReference>
<dbReference type="Gene3D" id="3.60.15.10">
    <property type="entry name" value="Ribonuclease Z/Hydroxyacylglutathione hydrolase-like"/>
    <property type="match status" value="1"/>
</dbReference>
<accession>A0A367XML6</accession>
<dbReference type="GO" id="GO:0000723">
    <property type="term" value="P:telomere maintenance"/>
    <property type="evidence" value="ECO:0007669"/>
    <property type="project" value="TreeGrafter"/>
</dbReference>
<keyword evidence="1" id="KW-0540">Nuclease</keyword>
<evidence type="ECO:0000256" key="3">
    <source>
        <dbReference type="ARBA" id="ARBA00022839"/>
    </source>
</evidence>
<evidence type="ECO:0000313" key="5">
    <source>
        <dbReference type="Proteomes" id="UP000253472"/>
    </source>
</evidence>
<dbReference type="GO" id="GO:0003684">
    <property type="term" value="F:damaged DNA binding"/>
    <property type="evidence" value="ECO:0007669"/>
    <property type="project" value="TreeGrafter"/>
</dbReference>
<dbReference type="OrthoDB" id="5561659at2759"/>
<dbReference type="AlphaFoldDB" id="A0A367XML6"/>
<evidence type="ECO:0000313" key="4">
    <source>
        <dbReference type="EMBL" id="RCK54669.1"/>
    </source>
</evidence>
<keyword evidence="3" id="KW-0269">Exonuclease</keyword>
<name>A0A367XML6_9ASCO</name>
<dbReference type="GO" id="GO:0006303">
    <property type="term" value="P:double-strand break repair via nonhomologous end joining"/>
    <property type="evidence" value="ECO:0007669"/>
    <property type="project" value="TreeGrafter"/>
</dbReference>
<protein>
    <submittedName>
        <fullName evidence="4">Protein artemis</fullName>
    </submittedName>
</protein>
<comment type="caution">
    <text evidence="4">The sequence shown here is derived from an EMBL/GenBank/DDBJ whole genome shotgun (WGS) entry which is preliminary data.</text>
</comment>
<dbReference type="PANTHER" id="PTHR23240">
    <property type="entry name" value="DNA CROSS-LINK REPAIR PROTEIN PSO2/SNM1-RELATED"/>
    <property type="match status" value="1"/>
</dbReference>
<dbReference type="EMBL" id="QLNQ01000030">
    <property type="protein sequence ID" value="RCK54669.1"/>
    <property type="molecule type" value="Genomic_DNA"/>
</dbReference>
<dbReference type="GO" id="GO:0035312">
    <property type="term" value="F:5'-3' DNA exonuclease activity"/>
    <property type="evidence" value="ECO:0007669"/>
    <property type="project" value="TreeGrafter"/>
</dbReference>
<dbReference type="SUPFAM" id="SSF56281">
    <property type="entry name" value="Metallo-hydrolase/oxidoreductase"/>
    <property type="match status" value="1"/>
</dbReference>
<dbReference type="Gene3D" id="3.40.50.12650">
    <property type="match status" value="1"/>
</dbReference>
<keyword evidence="2" id="KW-0378">Hydrolase</keyword>
<keyword evidence="5" id="KW-1185">Reference proteome</keyword>
<gene>
    <name evidence="4" type="primary">DCLRE1C_1</name>
    <name evidence="4" type="ORF">Cantr_04554</name>
</gene>
<reference evidence="4 5" key="1">
    <citation type="submission" date="2018-06" db="EMBL/GenBank/DDBJ databases">
        <title>Whole genome sequencing of Candida tropicalis (genome annotated by CSBL at Korea University).</title>
        <authorList>
            <person name="Ahn J."/>
        </authorList>
    </citation>
    <scope>NUCLEOTIDE SEQUENCE [LARGE SCALE GENOMIC DNA]</scope>
    <source>
        <strain evidence="4 5">ATCC 20962</strain>
    </source>
</reference>
<dbReference type="GO" id="GO:0036297">
    <property type="term" value="P:interstrand cross-link repair"/>
    <property type="evidence" value="ECO:0007669"/>
    <property type="project" value="TreeGrafter"/>
</dbReference>
<dbReference type="PANTHER" id="PTHR23240:SF8">
    <property type="entry name" value="PROTEIN ARTEMIS"/>
    <property type="match status" value="1"/>
</dbReference>
<organism evidence="4 5">
    <name type="scientific">Candida viswanathii</name>
    <dbReference type="NCBI Taxonomy" id="5486"/>
    <lineage>
        <taxon>Eukaryota</taxon>
        <taxon>Fungi</taxon>
        <taxon>Dikarya</taxon>
        <taxon>Ascomycota</taxon>
        <taxon>Saccharomycotina</taxon>
        <taxon>Pichiomycetes</taxon>
        <taxon>Debaryomycetaceae</taxon>
        <taxon>Candida/Lodderomyces clade</taxon>
        <taxon>Candida</taxon>
    </lineage>
</organism>